<dbReference type="AlphaFoldDB" id="A0A812ETA3"/>
<feature type="signal peptide" evidence="7">
    <location>
        <begin position="1"/>
        <end position="22"/>
    </location>
</feature>
<keyword evidence="3 6" id="KW-1133">Transmembrane helix</keyword>
<dbReference type="GO" id="GO:0008046">
    <property type="term" value="F:axon guidance receptor activity"/>
    <property type="evidence" value="ECO:0007669"/>
    <property type="project" value="TreeGrafter"/>
</dbReference>
<organism evidence="9 10">
    <name type="scientific">Acanthosepion pharaonis</name>
    <name type="common">Pharaoh cuttlefish</name>
    <name type="synonym">Sepia pharaonis</name>
    <dbReference type="NCBI Taxonomy" id="158019"/>
    <lineage>
        <taxon>Eukaryota</taxon>
        <taxon>Metazoa</taxon>
        <taxon>Spiralia</taxon>
        <taxon>Lophotrochozoa</taxon>
        <taxon>Mollusca</taxon>
        <taxon>Cephalopoda</taxon>
        <taxon>Coleoidea</taxon>
        <taxon>Decapodiformes</taxon>
        <taxon>Sepiida</taxon>
        <taxon>Sepiina</taxon>
        <taxon>Sepiidae</taxon>
        <taxon>Acanthosepion</taxon>
    </lineage>
</organism>
<reference evidence="9" key="1">
    <citation type="submission" date="2021-01" db="EMBL/GenBank/DDBJ databases">
        <authorList>
            <person name="Li R."/>
            <person name="Bekaert M."/>
        </authorList>
    </citation>
    <scope>NUCLEOTIDE SEQUENCE</scope>
    <source>
        <strain evidence="9">Farmed</strain>
    </source>
</reference>
<feature type="region of interest" description="Disordered" evidence="5">
    <location>
        <begin position="581"/>
        <end position="638"/>
    </location>
</feature>
<evidence type="ECO:0000256" key="4">
    <source>
        <dbReference type="ARBA" id="ARBA00023136"/>
    </source>
</evidence>
<name>A0A812ETA3_ACAPH</name>
<feature type="chain" id="PRO_5032552615" evidence="7">
    <location>
        <begin position="23"/>
        <end position="772"/>
    </location>
</feature>
<evidence type="ECO:0000256" key="7">
    <source>
        <dbReference type="SAM" id="SignalP"/>
    </source>
</evidence>
<dbReference type="InterPro" id="IPR050958">
    <property type="entry name" value="Cell_Adh-Cytoskel_Orgn"/>
</dbReference>
<dbReference type="InterPro" id="IPR026966">
    <property type="entry name" value="Neurofascin/L1/NrCAM_C"/>
</dbReference>
<dbReference type="PANTHER" id="PTHR45080:SF21">
    <property type="entry name" value="INACTIVE TYROSINE-PROTEIN KINASE 7"/>
    <property type="match status" value="1"/>
</dbReference>
<evidence type="ECO:0000259" key="8">
    <source>
        <dbReference type="PROSITE" id="PS50835"/>
    </source>
</evidence>
<feature type="transmembrane region" description="Helical" evidence="6">
    <location>
        <begin position="550"/>
        <end position="572"/>
    </location>
</feature>
<dbReference type="GO" id="GO:0005886">
    <property type="term" value="C:plasma membrane"/>
    <property type="evidence" value="ECO:0007669"/>
    <property type="project" value="TreeGrafter"/>
</dbReference>
<dbReference type="PROSITE" id="PS50835">
    <property type="entry name" value="IG_LIKE"/>
    <property type="match status" value="2"/>
</dbReference>
<evidence type="ECO:0000313" key="9">
    <source>
        <dbReference type="EMBL" id="CAE1329647.1"/>
    </source>
</evidence>
<dbReference type="SMART" id="SM00409">
    <property type="entry name" value="IG"/>
    <property type="match status" value="3"/>
</dbReference>
<evidence type="ECO:0000256" key="2">
    <source>
        <dbReference type="ARBA" id="ARBA00022692"/>
    </source>
</evidence>
<dbReference type="Pfam" id="PF13927">
    <property type="entry name" value="Ig_3"/>
    <property type="match status" value="2"/>
</dbReference>
<evidence type="ECO:0000256" key="3">
    <source>
        <dbReference type="ARBA" id="ARBA00022989"/>
    </source>
</evidence>
<dbReference type="InterPro" id="IPR013783">
    <property type="entry name" value="Ig-like_fold"/>
</dbReference>
<dbReference type="SMART" id="SM00408">
    <property type="entry name" value="IGc2"/>
    <property type="match status" value="2"/>
</dbReference>
<dbReference type="InterPro" id="IPR003599">
    <property type="entry name" value="Ig_sub"/>
</dbReference>
<proteinExistence type="predicted"/>
<keyword evidence="2 6" id="KW-0812">Transmembrane</keyword>
<evidence type="ECO:0000256" key="5">
    <source>
        <dbReference type="SAM" id="MobiDB-lite"/>
    </source>
</evidence>
<dbReference type="GO" id="GO:0043025">
    <property type="term" value="C:neuronal cell body"/>
    <property type="evidence" value="ECO:0007669"/>
    <property type="project" value="TreeGrafter"/>
</dbReference>
<dbReference type="InterPro" id="IPR036179">
    <property type="entry name" value="Ig-like_dom_sf"/>
</dbReference>
<feature type="domain" description="Ig-like" evidence="8">
    <location>
        <begin position="242"/>
        <end position="325"/>
    </location>
</feature>
<evidence type="ECO:0000256" key="6">
    <source>
        <dbReference type="SAM" id="Phobius"/>
    </source>
</evidence>
<dbReference type="GO" id="GO:0007156">
    <property type="term" value="P:homophilic cell adhesion via plasma membrane adhesion molecules"/>
    <property type="evidence" value="ECO:0007669"/>
    <property type="project" value="TreeGrafter"/>
</dbReference>
<sequence>MKTTIFFVLFSLFVNCLEPTEAQRDVRIPPMISSIFPEKYYMPYIAGNRWNMVIYKCDQYSGIPEPTISWQYFLNGVLQHWSYGDHLQKSFNGSQLKLKYINPNEQFQCKATNIYGTALSTKIRIYQAEGASFNISVKSNPVTYTAKVGDPLLVPCLYNSEGIPEGTFFWKVKSENGEKSVPLEDRIFISENGSLVFSYVKLSDGLNKLYTCNIENKILNMVLYGSWTKLDIQGGSDVPDSPATLIYSTKNYTVAEYKKPFTMQCIFGGKPVPEVKWERPFSNQFSNRFSKNRNNEMIISSVMEDDEGVYKCTSDRKLGNPMTISFFIDVKGPPIWVKKPKSLLIAEGQDGVIHCDARPLKNEKPLQVPKWFKNGKSLTISPGGINGRTELSNDGKTLTIHDAQKKTDICNYQCSVSNDQGEIFADAAFNVILNTEVLVAPESQTIDKGEVVMFNIKAITDPLKEKVMTYTWMLNGRKIEFLDLYDIYLLQNYSLVVNTTGMDENRFQVVLGNYSVSINNGVEIVTRYASLMGYPMKDPVVSQSGMDLRWIALIVAVVLLFIIFILLLCVVFNRHGGDDYSVDKKERKAGHDPEKELADSGFHDLPRADDDPDKQKPDNVSISSTAKSMGSETDSMEEYSDADAGIPTSIYLPPPSSPRSTHILSLLPDSPPASCTTKLLMMKFSVRLVQQKMKKLRVGEKQKQISNIQRVQKFFPFSLSLLFFFNSFSFLFLFFFFFFFFFFCKKQKYLQDISCLSFNFLPRPSPSVMFPT</sequence>
<dbReference type="EMBL" id="CAHIKZ030005556">
    <property type="protein sequence ID" value="CAE1329647.1"/>
    <property type="molecule type" value="Genomic_DNA"/>
</dbReference>
<dbReference type="PANTHER" id="PTHR45080">
    <property type="entry name" value="CONTACTIN 5"/>
    <property type="match status" value="1"/>
</dbReference>
<dbReference type="InterPro" id="IPR003598">
    <property type="entry name" value="Ig_sub2"/>
</dbReference>
<keyword evidence="7" id="KW-0732">Signal</keyword>
<feature type="transmembrane region" description="Helical" evidence="6">
    <location>
        <begin position="719"/>
        <end position="743"/>
    </location>
</feature>
<dbReference type="Pfam" id="PF13882">
    <property type="entry name" value="Bravo_FIGEY"/>
    <property type="match status" value="1"/>
</dbReference>
<keyword evidence="4 6" id="KW-0472">Membrane</keyword>
<feature type="compositionally biased region" description="Basic and acidic residues" evidence="5">
    <location>
        <begin position="581"/>
        <end position="617"/>
    </location>
</feature>
<accession>A0A812ETA3</accession>
<dbReference type="GO" id="GO:0050808">
    <property type="term" value="P:synapse organization"/>
    <property type="evidence" value="ECO:0007669"/>
    <property type="project" value="TreeGrafter"/>
</dbReference>
<dbReference type="SUPFAM" id="SSF48726">
    <property type="entry name" value="Immunoglobulin"/>
    <property type="match status" value="4"/>
</dbReference>
<dbReference type="Proteomes" id="UP000597762">
    <property type="component" value="Unassembled WGS sequence"/>
</dbReference>
<gene>
    <name evidence="9" type="ORF">SPHA_79064</name>
</gene>
<dbReference type="InterPro" id="IPR007110">
    <property type="entry name" value="Ig-like_dom"/>
</dbReference>
<keyword evidence="10" id="KW-1185">Reference proteome</keyword>
<evidence type="ECO:0000313" key="10">
    <source>
        <dbReference type="Proteomes" id="UP000597762"/>
    </source>
</evidence>
<evidence type="ECO:0000256" key="1">
    <source>
        <dbReference type="ARBA" id="ARBA00004167"/>
    </source>
</evidence>
<dbReference type="GO" id="GO:0030424">
    <property type="term" value="C:axon"/>
    <property type="evidence" value="ECO:0007669"/>
    <property type="project" value="TreeGrafter"/>
</dbReference>
<feature type="domain" description="Ig-like" evidence="8">
    <location>
        <begin position="333"/>
        <end position="430"/>
    </location>
</feature>
<dbReference type="OrthoDB" id="6140148at2759"/>
<comment type="subcellular location">
    <subcellularLocation>
        <location evidence="1">Membrane</location>
        <topology evidence="1">Single-pass membrane protein</topology>
    </subcellularLocation>
</comment>
<comment type="caution">
    <text evidence="9">The sequence shown here is derived from an EMBL/GenBank/DDBJ whole genome shotgun (WGS) entry which is preliminary data.</text>
</comment>
<protein>
    <submittedName>
        <fullName evidence="9">NRCAM</fullName>
    </submittedName>
</protein>
<dbReference type="Gene3D" id="2.60.40.10">
    <property type="entry name" value="Immunoglobulins"/>
    <property type="match status" value="4"/>
</dbReference>
<feature type="compositionally biased region" description="Polar residues" evidence="5">
    <location>
        <begin position="618"/>
        <end position="633"/>
    </location>
</feature>